<evidence type="ECO:0000313" key="3">
    <source>
        <dbReference type="Proteomes" id="UP000800035"/>
    </source>
</evidence>
<accession>A0A6A5TJQ9</accession>
<name>A0A6A5TJQ9_9PLEO</name>
<evidence type="ECO:0000256" key="1">
    <source>
        <dbReference type="SAM" id="MobiDB-lite"/>
    </source>
</evidence>
<feature type="region of interest" description="Disordered" evidence="1">
    <location>
        <begin position="237"/>
        <end position="285"/>
    </location>
</feature>
<dbReference type="Proteomes" id="UP000800035">
    <property type="component" value="Unassembled WGS sequence"/>
</dbReference>
<keyword evidence="3" id="KW-1185">Reference proteome</keyword>
<sequence>MDEQASELDLAFAEIYPVENEWLMIEIEEWDMLKEGIEQDMHCGCIFWNRKCSCGMPHTSYAKVRLCGRAKARKNDPNQKPLREVDKLWPPHLDDCAWYCNAGMSKNDQGLLLGPFVAEGNGMFEDAGRCANCAARWNLGLSFEVNWSGYQKQTPPSRLKKLVEDKLAEKGYFGDMQQYWKDLASFEFQRDLRNHKWREILQSITKDHKGAPWDGRSQYEDRMALLMRARKKEGNLLVEYGQPEENWPRRDQRDLEAASPPRTPAEVHEHYTSPSPQRTDGKLRK</sequence>
<feature type="compositionally biased region" description="Basic and acidic residues" evidence="1">
    <location>
        <begin position="246"/>
        <end position="256"/>
    </location>
</feature>
<proteinExistence type="predicted"/>
<evidence type="ECO:0000313" key="2">
    <source>
        <dbReference type="EMBL" id="KAF1949177.1"/>
    </source>
</evidence>
<dbReference type="AlphaFoldDB" id="A0A6A5TJQ9"/>
<reference evidence="2" key="1">
    <citation type="journal article" date="2020" name="Stud. Mycol.">
        <title>101 Dothideomycetes genomes: a test case for predicting lifestyles and emergence of pathogens.</title>
        <authorList>
            <person name="Haridas S."/>
            <person name="Albert R."/>
            <person name="Binder M."/>
            <person name="Bloem J."/>
            <person name="Labutti K."/>
            <person name="Salamov A."/>
            <person name="Andreopoulos B."/>
            <person name="Baker S."/>
            <person name="Barry K."/>
            <person name="Bills G."/>
            <person name="Bluhm B."/>
            <person name="Cannon C."/>
            <person name="Castanera R."/>
            <person name="Culley D."/>
            <person name="Daum C."/>
            <person name="Ezra D."/>
            <person name="Gonzalez J."/>
            <person name="Henrissat B."/>
            <person name="Kuo A."/>
            <person name="Liang C."/>
            <person name="Lipzen A."/>
            <person name="Lutzoni F."/>
            <person name="Magnuson J."/>
            <person name="Mondo S."/>
            <person name="Nolan M."/>
            <person name="Ohm R."/>
            <person name="Pangilinan J."/>
            <person name="Park H.-J."/>
            <person name="Ramirez L."/>
            <person name="Alfaro M."/>
            <person name="Sun H."/>
            <person name="Tritt A."/>
            <person name="Yoshinaga Y."/>
            <person name="Zwiers L.-H."/>
            <person name="Turgeon B."/>
            <person name="Goodwin S."/>
            <person name="Spatafora J."/>
            <person name="Crous P."/>
            <person name="Grigoriev I."/>
        </authorList>
    </citation>
    <scope>NUCLEOTIDE SEQUENCE</scope>
    <source>
        <strain evidence="2">CBS 675.92</strain>
    </source>
</reference>
<gene>
    <name evidence="2" type="ORF">CC80DRAFT_555540</name>
</gene>
<dbReference type="EMBL" id="ML977040">
    <property type="protein sequence ID" value="KAF1949177.1"/>
    <property type="molecule type" value="Genomic_DNA"/>
</dbReference>
<organism evidence="2 3">
    <name type="scientific">Byssothecium circinans</name>
    <dbReference type="NCBI Taxonomy" id="147558"/>
    <lineage>
        <taxon>Eukaryota</taxon>
        <taxon>Fungi</taxon>
        <taxon>Dikarya</taxon>
        <taxon>Ascomycota</taxon>
        <taxon>Pezizomycotina</taxon>
        <taxon>Dothideomycetes</taxon>
        <taxon>Pleosporomycetidae</taxon>
        <taxon>Pleosporales</taxon>
        <taxon>Massarineae</taxon>
        <taxon>Massarinaceae</taxon>
        <taxon>Byssothecium</taxon>
    </lineage>
</organism>
<protein>
    <submittedName>
        <fullName evidence="2">Uncharacterized protein</fullName>
    </submittedName>
</protein>